<dbReference type="InterPro" id="IPR020843">
    <property type="entry name" value="ER"/>
</dbReference>
<protein>
    <submittedName>
        <fullName evidence="2">Chaperonin 10-like protein</fullName>
    </submittedName>
</protein>
<dbReference type="EMBL" id="JARVKF010000440">
    <property type="protein sequence ID" value="KAK9413466.1"/>
    <property type="molecule type" value="Genomic_DNA"/>
</dbReference>
<evidence type="ECO:0000259" key="1">
    <source>
        <dbReference type="SMART" id="SM00829"/>
    </source>
</evidence>
<dbReference type="Proteomes" id="UP001408356">
    <property type="component" value="Unassembled WGS sequence"/>
</dbReference>
<dbReference type="Pfam" id="PF13602">
    <property type="entry name" value="ADH_zinc_N_2"/>
    <property type="match status" value="1"/>
</dbReference>
<dbReference type="Gene3D" id="3.90.180.10">
    <property type="entry name" value="Medium-chain alcohol dehydrogenases, catalytic domain"/>
    <property type="match status" value="1"/>
</dbReference>
<evidence type="ECO:0000313" key="3">
    <source>
        <dbReference type="Proteomes" id="UP001408356"/>
    </source>
</evidence>
<dbReference type="InterPro" id="IPR036291">
    <property type="entry name" value="NAD(P)-bd_dom_sf"/>
</dbReference>
<dbReference type="SUPFAM" id="SSF50129">
    <property type="entry name" value="GroES-like"/>
    <property type="match status" value="1"/>
</dbReference>
<dbReference type="CDD" id="cd08267">
    <property type="entry name" value="MDR1"/>
    <property type="match status" value="1"/>
</dbReference>
<dbReference type="PANTHER" id="PTHR44013:SF1">
    <property type="entry name" value="ZINC-TYPE ALCOHOL DEHYDROGENASE-LIKE PROTEIN C16A3.02C"/>
    <property type="match status" value="1"/>
</dbReference>
<dbReference type="PANTHER" id="PTHR44013">
    <property type="entry name" value="ZINC-TYPE ALCOHOL DEHYDROGENASE-LIKE PROTEIN C16A3.02C"/>
    <property type="match status" value="1"/>
</dbReference>
<dbReference type="SMART" id="SM00829">
    <property type="entry name" value="PKS_ER"/>
    <property type="match status" value="1"/>
</dbReference>
<accession>A0ABR2UG52</accession>
<dbReference type="PROSITE" id="PS01162">
    <property type="entry name" value="QOR_ZETA_CRYSTAL"/>
    <property type="match status" value="1"/>
</dbReference>
<sequence>MAGKGGTGTYRAWLYSSASGGLEHAIKLSDAPLKPAGKDQILVKVYSVCLNPVDHKLPELGLLSRTIIPTPAAPCMDFSGTVYFKKCGGAAESADSFIEGETVFGRVGPQQYGPLGEYVLAKPSELTSLPDGVDLDQASCIGTAALTAYQSIAPHVKEGDKVLINGGSGGTGTFGIQIAKILGCHVTTSCSGRNVELCKSLGADEVIDYTKEDVVKILKSKGTVFKVAVDNVGSSPPNLYSAADHYLLPEGKFVQVGGGQSLRGMKSTAFRTVLPSFLGGGKRSWQFMVLTNDQDDRAKIGEWMKEGKVKAVIDETFNFEQAPKAFEKLKTGRSRGNIVIRVEK</sequence>
<name>A0ABR2UG52_9PEZI</name>
<dbReference type="Gene3D" id="3.40.50.720">
    <property type="entry name" value="NAD(P)-binding Rossmann-like Domain"/>
    <property type="match status" value="1"/>
</dbReference>
<keyword evidence="3" id="KW-1185">Reference proteome</keyword>
<reference evidence="2 3" key="1">
    <citation type="journal article" date="2024" name="J. Plant Pathol.">
        <title>Sequence and assembly of the genome of Seiridium unicorne, isolate CBS 538.82, causal agent of cypress canker disease.</title>
        <authorList>
            <person name="Scali E."/>
            <person name="Rocca G.D."/>
            <person name="Danti R."/>
            <person name="Garbelotto M."/>
            <person name="Barberini S."/>
            <person name="Baroncelli R."/>
            <person name="Emiliani G."/>
        </authorList>
    </citation>
    <scope>NUCLEOTIDE SEQUENCE [LARGE SCALE GENOMIC DNA]</scope>
    <source>
        <strain evidence="2 3">BM-138-508</strain>
    </source>
</reference>
<dbReference type="InterPro" id="IPR011032">
    <property type="entry name" value="GroES-like_sf"/>
</dbReference>
<dbReference type="SUPFAM" id="SSF51735">
    <property type="entry name" value="NAD(P)-binding Rossmann-fold domains"/>
    <property type="match status" value="1"/>
</dbReference>
<feature type="domain" description="Enoyl reductase (ER)" evidence="1">
    <location>
        <begin position="21"/>
        <end position="340"/>
    </location>
</feature>
<dbReference type="InterPro" id="IPR052733">
    <property type="entry name" value="Chloroplast_QOR"/>
</dbReference>
<gene>
    <name evidence="2" type="ORF">SUNI508_02665</name>
</gene>
<proteinExistence type="predicted"/>
<evidence type="ECO:0000313" key="2">
    <source>
        <dbReference type="EMBL" id="KAK9413466.1"/>
    </source>
</evidence>
<dbReference type="InterPro" id="IPR002364">
    <property type="entry name" value="Quin_OxRdtase/zeta-crystal_CS"/>
</dbReference>
<comment type="caution">
    <text evidence="2">The sequence shown here is derived from an EMBL/GenBank/DDBJ whole genome shotgun (WGS) entry which is preliminary data.</text>
</comment>
<organism evidence="2 3">
    <name type="scientific">Seiridium unicorne</name>
    <dbReference type="NCBI Taxonomy" id="138068"/>
    <lineage>
        <taxon>Eukaryota</taxon>
        <taxon>Fungi</taxon>
        <taxon>Dikarya</taxon>
        <taxon>Ascomycota</taxon>
        <taxon>Pezizomycotina</taxon>
        <taxon>Sordariomycetes</taxon>
        <taxon>Xylariomycetidae</taxon>
        <taxon>Amphisphaeriales</taxon>
        <taxon>Sporocadaceae</taxon>
        <taxon>Seiridium</taxon>
    </lineage>
</organism>